<protein>
    <submittedName>
        <fullName evidence="2">Uncharacterized protein</fullName>
    </submittedName>
</protein>
<proteinExistence type="predicted"/>
<dbReference type="EMBL" id="JANBPU010000062">
    <property type="protein sequence ID" value="KAJ1917770.1"/>
    <property type="molecule type" value="Genomic_DNA"/>
</dbReference>
<reference evidence="2" key="1">
    <citation type="submission" date="2022-07" db="EMBL/GenBank/DDBJ databases">
        <title>Phylogenomic reconstructions and comparative analyses of Kickxellomycotina fungi.</title>
        <authorList>
            <person name="Reynolds N.K."/>
            <person name="Stajich J.E."/>
            <person name="Barry K."/>
            <person name="Grigoriev I.V."/>
            <person name="Crous P."/>
            <person name="Smith M.E."/>
        </authorList>
    </citation>
    <scope>NUCLEOTIDE SEQUENCE</scope>
    <source>
        <strain evidence="2">NBRC 100468</strain>
    </source>
</reference>
<sequence length="157" mass="16994">MPEDALAVPYVQKAGVGQERLADNLRIALNTGQLRQHIKRVQADPGLFDGIFHEEPKGIWDTIKGWLPFHKKEKTLFEKVGDAVSGVFGWVKSGIHTIAQHIEIGGGIANYLSDMIDNANITGSKVVATMAGDLASKRLNPNPDKGKPSNSGNIKQA</sequence>
<organism evidence="2 3">
    <name type="scientific">Mycoemilia scoparia</name>
    <dbReference type="NCBI Taxonomy" id="417184"/>
    <lineage>
        <taxon>Eukaryota</taxon>
        <taxon>Fungi</taxon>
        <taxon>Fungi incertae sedis</taxon>
        <taxon>Zoopagomycota</taxon>
        <taxon>Kickxellomycotina</taxon>
        <taxon>Kickxellomycetes</taxon>
        <taxon>Kickxellales</taxon>
        <taxon>Kickxellaceae</taxon>
        <taxon>Mycoemilia</taxon>
    </lineage>
</organism>
<evidence type="ECO:0000256" key="1">
    <source>
        <dbReference type="SAM" id="MobiDB-lite"/>
    </source>
</evidence>
<keyword evidence="3" id="KW-1185">Reference proteome</keyword>
<evidence type="ECO:0000313" key="2">
    <source>
        <dbReference type="EMBL" id="KAJ1917770.1"/>
    </source>
</evidence>
<feature type="region of interest" description="Disordered" evidence="1">
    <location>
        <begin position="137"/>
        <end position="157"/>
    </location>
</feature>
<evidence type="ECO:0000313" key="3">
    <source>
        <dbReference type="Proteomes" id="UP001150538"/>
    </source>
</evidence>
<accession>A0A9W7ZWS9</accession>
<name>A0A9W7ZWS9_9FUNG</name>
<comment type="caution">
    <text evidence="2">The sequence shown here is derived from an EMBL/GenBank/DDBJ whole genome shotgun (WGS) entry which is preliminary data.</text>
</comment>
<dbReference type="AlphaFoldDB" id="A0A9W7ZWS9"/>
<gene>
    <name evidence="2" type="ORF">H4219_003024</name>
</gene>
<dbReference type="Proteomes" id="UP001150538">
    <property type="component" value="Unassembled WGS sequence"/>
</dbReference>
<feature type="compositionally biased region" description="Polar residues" evidence="1">
    <location>
        <begin position="148"/>
        <end position="157"/>
    </location>
</feature>